<keyword evidence="2" id="KW-1185">Reference proteome</keyword>
<gene>
    <name evidence="1" type="ORF">SAMN05421786_104241</name>
</gene>
<accession>A0A1N7P086</accession>
<dbReference type="EMBL" id="FTOL01000004">
    <property type="protein sequence ID" value="SIT03993.1"/>
    <property type="molecule type" value="Genomic_DNA"/>
</dbReference>
<dbReference type="Proteomes" id="UP000186744">
    <property type="component" value="Unassembled WGS sequence"/>
</dbReference>
<organism evidence="1 2">
    <name type="scientific">Chryseobacterium ureilyticum</name>
    <dbReference type="NCBI Taxonomy" id="373668"/>
    <lineage>
        <taxon>Bacteria</taxon>
        <taxon>Pseudomonadati</taxon>
        <taxon>Bacteroidota</taxon>
        <taxon>Flavobacteriia</taxon>
        <taxon>Flavobacteriales</taxon>
        <taxon>Weeksellaceae</taxon>
        <taxon>Chryseobacterium group</taxon>
        <taxon>Chryseobacterium</taxon>
    </lineage>
</organism>
<dbReference type="STRING" id="373668.SAMN05421786_104241"/>
<name>A0A1N7P086_9FLAO</name>
<dbReference type="AlphaFoldDB" id="A0A1N7P086"/>
<evidence type="ECO:0008006" key="3">
    <source>
        <dbReference type="Google" id="ProtNLM"/>
    </source>
</evidence>
<proteinExistence type="predicted"/>
<evidence type="ECO:0000313" key="1">
    <source>
        <dbReference type="EMBL" id="SIT03993.1"/>
    </source>
</evidence>
<evidence type="ECO:0000313" key="2">
    <source>
        <dbReference type="Proteomes" id="UP000186744"/>
    </source>
</evidence>
<dbReference type="RefSeq" id="WP_076552489.1">
    <property type="nucleotide sequence ID" value="NZ_FTOL01000004.1"/>
</dbReference>
<protein>
    <recommendedName>
        <fullName evidence="3">Hypervirulence associated protein TUDOR domain-containing protein</fullName>
    </recommendedName>
</protein>
<sequence length="65" mass="7433">MQNHKFKMGDAVYVTSNQKIQYTVNGVTPSGQISVESKRFTSKYGSRYSLRSFPPEMLTLVKKKN</sequence>
<reference evidence="2" key="1">
    <citation type="submission" date="2017-01" db="EMBL/GenBank/DDBJ databases">
        <authorList>
            <person name="Varghese N."/>
            <person name="Submissions S."/>
        </authorList>
    </citation>
    <scope>NUCLEOTIDE SEQUENCE [LARGE SCALE GENOMIC DNA]</scope>
    <source>
        <strain evidence="2">DSM 18017</strain>
    </source>
</reference>